<keyword evidence="2" id="KW-0472">Membrane</keyword>
<dbReference type="EMBL" id="CM000142">
    <property type="protein sequence ID" value="EEE64043.1"/>
    <property type="molecule type" value="Genomic_DNA"/>
</dbReference>
<sequence>MAAQESAAGTTNQVMRWRYGDVDDSNFAVHGRAVYLLVGLLVAVVVSSPSASTSAGRATGYTPDPEASSSSSAAGAAGAAAAGVDARGSTPRRSGACR</sequence>
<accession>B9FJK9</accession>
<keyword evidence="2" id="KW-0812">Transmembrane</keyword>
<evidence type="ECO:0000313" key="3">
    <source>
        <dbReference type="EMBL" id="EEE64043.1"/>
    </source>
</evidence>
<feature type="transmembrane region" description="Helical" evidence="2">
    <location>
        <begin position="27"/>
        <end position="47"/>
    </location>
</feature>
<reference evidence="3" key="1">
    <citation type="journal article" date="2005" name="PLoS Biol.">
        <title>The genomes of Oryza sativa: a history of duplications.</title>
        <authorList>
            <person name="Yu J."/>
            <person name="Wang J."/>
            <person name="Lin W."/>
            <person name="Li S."/>
            <person name="Li H."/>
            <person name="Zhou J."/>
            <person name="Ni P."/>
            <person name="Dong W."/>
            <person name="Hu S."/>
            <person name="Zeng C."/>
            <person name="Zhang J."/>
            <person name="Zhang Y."/>
            <person name="Li R."/>
            <person name="Xu Z."/>
            <person name="Li S."/>
            <person name="Li X."/>
            <person name="Zheng H."/>
            <person name="Cong L."/>
            <person name="Lin L."/>
            <person name="Yin J."/>
            <person name="Geng J."/>
            <person name="Li G."/>
            <person name="Shi J."/>
            <person name="Liu J."/>
            <person name="Lv H."/>
            <person name="Li J."/>
            <person name="Wang J."/>
            <person name="Deng Y."/>
            <person name="Ran L."/>
            <person name="Shi X."/>
            <person name="Wang X."/>
            <person name="Wu Q."/>
            <person name="Li C."/>
            <person name="Ren X."/>
            <person name="Wang J."/>
            <person name="Wang X."/>
            <person name="Li D."/>
            <person name="Liu D."/>
            <person name="Zhang X."/>
            <person name="Ji Z."/>
            <person name="Zhao W."/>
            <person name="Sun Y."/>
            <person name="Zhang Z."/>
            <person name="Bao J."/>
            <person name="Han Y."/>
            <person name="Dong L."/>
            <person name="Ji J."/>
            <person name="Chen P."/>
            <person name="Wu S."/>
            <person name="Liu J."/>
            <person name="Xiao Y."/>
            <person name="Bu D."/>
            <person name="Tan J."/>
            <person name="Yang L."/>
            <person name="Ye C."/>
            <person name="Zhang J."/>
            <person name="Xu J."/>
            <person name="Zhou Y."/>
            <person name="Yu Y."/>
            <person name="Zhang B."/>
            <person name="Zhuang S."/>
            <person name="Wei H."/>
            <person name="Liu B."/>
            <person name="Lei M."/>
            <person name="Yu H."/>
            <person name="Li Y."/>
            <person name="Xu H."/>
            <person name="Wei S."/>
            <person name="He X."/>
            <person name="Fang L."/>
            <person name="Zhang Z."/>
            <person name="Zhang Y."/>
            <person name="Huang X."/>
            <person name="Su Z."/>
            <person name="Tong W."/>
            <person name="Li J."/>
            <person name="Tong Z."/>
            <person name="Li S."/>
            <person name="Ye J."/>
            <person name="Wang L."/>
            <person name="Fang L."/>
            <person name="Lei T."/>
            <person name="Chen C."/>
            <person name="Chen H."/>
            <person name="Xu Z."/>
            <person name="Li H."/>
            <person name="Huang H."/>
            <person name="Zhang F."/>
            <person name="Xu H."/>
            <person name="Li N."/>
            <person name="Zhao C."/>
            <person name="Li S."/>
            <person name="Dong L."/>
            <person name="Huang Y."/>
            <person name="Li L."/>
            <person name="Xi Y."/>
            <person name="Qi Q."/>
            <person name="Li W."/>
            <person name="Zhang B."/>
            <person name="Hu W."/>
            <person name="Zhang Y."/>
            <person name="Tian X."/>
            <person name="Jiao Y."/>
            <person name="Liang X."/>
            <person name="Jin J."/>
            <person name="Gao L."/>
            <person name="Zheng W."/>
            <person name="Hao B."/>
            <person name="Liu S."/>
            <person name="Wang W."/>
            <person name="Yuan L."/>
            <person name="Cao M."/>
            <person name="McDermott J."/>
            <person name="Samudrala R."/>
            <person name="Wang J."/>
            <person name="Wong G.K."/>
            <person name="Yang H."/>
        </authorList>
    </citation>
    <scope>NUCLEOTIDE SEQUENCE [LARGE SCALE GENOMIC DNA]</scope>
</reference>
<evidence type="ECO:0000256" key="2">
    <source>
        <dbReference type="SAM" id="Phobius"/>
    </source>
</evidence>
<organism evidence="3">
    <name type="scientific">Oryza sativa subsp. japonica</name>
    <name type="common">Rice</name>
    <dbReference type="NCBI Taxonomy" id="39947"/>
    <lineage>
        <taxon>Eukaryota</taxon>
        <taxon>Viridiplantae</taxon>
        <taxon>Streptophyta</taxon>
        <taxon>Embryophyta</taxon>
        <taxon>Tracheophyta</taxon>
        <taxon>Spermatophyta</taxon>
        <taxon>Magnoliopsida</taxon>
        <taxon>Liliopsida</taxon>
        <taxon>Poales</taxon>
        <taxon>Poaceae</taxon>
        <taxon>BOP clade</taxon>
        <taxon>Oryzoideae</taxon>
        <taxon>Oryzeae</taxon>
        <taxon>Oryzinae</taxon>
        <taxon>Oryza</taxon>
        <taxon>Oryza sativa</taxon>
    </lineage>
</organism>
<dbReference type="UniPathway" id="UPA00143"/>
<dbReference type="GO" id="GO:0016567">
    <property type="term" value="P:protein ubiquitination"/>
    <property type="evidence" value="ECO:0007669"/>
    <property type="project" value="UniProtKB-UniPathway"/>
</dbReference>
<proteinExistence type="predicted"/>
<feature type="region of interest" description="Disordered" evidence="1">
    <location>
        <begin position="49"/>
        <end position="75"/>
    </location>
</feature>
<gene>
    <name evidence="3" type="ORF">OsJ_18872</name>
</gene>
<protein>
    <submittedName>
        <fullName evidence="3">Uncharacterized protein</fullName>
    </submittedName>
</protein>
<dbReference type="AlphaFoldDB" id="B9FJK9"/>
<reference evidence="3" key="2">
    <citation type="submission" date="2008-12" db="EMBL/GenBank/DDBJ databases">
        <title>Improved gene annotation of the rice (Oryza sativa) genomes.</title>
        <authorList>
            <person name="Wang J."/>
            <person name="Li R."/>
            <person name="Fan W."/>
            <person name="Huang Q."/>
            <person name="Zhang J."/>
            <person name="Zhou Y."/>
            <person name="Hu Y."/>
            <person name="Zi S."/>
            <person name="Li J."/>
            <person name="Ni P."/>
            <person name="Zheng H."/>
            <person name="Zhang Y."/>
            <person name="Zhao M."/>
            <person name="Hao Q."/>
            <person name="McDermott J."/>
            <person name="Samudrala R."/>
            <person name="Kristiansen K."/>
            <person name="Wong G.K.-S."/>
        </authorList>
    </citation>
    <scope>NUCLEOTIDE SEQUENCE</scope>
</reference>
<name>B9FJK9_ORYSJ</name>
<keyword evidence="2" id="KW-1133">Transmembrane helix</keyword>
<evidence type="ECO:0000256" key="1">
    <source>
        <dbReference type="SAM" id="MobiDB-lite"/>
    </source>
</evidence>
<dbReference type="Proteomes" id="UP000007752">
    <property type="component" value="Chromosome 5"/>
</dbReference>